<protein>
    <submittedName>
        <fullName evidence="2">Uncharacterized protein</fullName>
    </submittedName>
</protein>
<gene>
    <name evidence="2" type="ORF">E3N88_16635</name>
</gene>
<dbReference type="AlphaFoldDB" id="A0A5N6P216"/>
<keyword evidence="3" id="KW-1185">Reference proteome</keyword>
<sequence length="161" mass="18670">MTKLKDVGWFNGDDEGDKSSKLRCLSGWGFKFYGLKVHQVGEPVNADFFSIMVDGVSDHELHLDDVVKQKEQLQHLEVNLKARLIATSEVTGIHERFDSQIKDHITSNLKLQAWAKEDLLREQDKDLATFRRELDNSEAERAQHLKKSMNYKNMLKKRNDN</sequence>
<organism evidence="2 3">
    <name type="scientific">Mikania micrantha</name>
    <name type="common">bitter vine</name>
    <dbReference type="NCBI Taxonomy" id="192012"/>
    <lineage>
        <taxon>Eukaryota</taxon>
        <taxon>Viridiplantae</taxon>
        <taxon>Streptophyta</taxon>
        <taxon>Embryophyta</taxon>
        <taxon>Tracheophyta</taxon>
        <taxon>Spermatophyta</taxon>
        <taxon>Magnoliopsida</taxon>
        <taxon>eudicotyledons</taxon>
        <taxon>Gunneridae</taxon>
        <taxon>Pentapetalae</taxon>
        <taxon>asterids</taxon>
        <taxon>campanulids</taxon>
        <taxon>Asterales</taxon>
        <taxon>Asteraceae</taxon>
        <taxon>Asteroideae</taxon>
        <taxon>Heliantheae alliance</taxon>
        <taxon>Eupatorieae</taxon>
        <taxon>Mikania</taxon>
    </lineage>
</organism>
<evidence type="ECO:0000313" key="2">
    <source>
        <dbReference type="EMBL" id="KAD5508932.1"/>
    </source>
</evidence>
<proteinExistence type="predicted"/>
<dbReference type="OrthoDB" id="2020644at2759"/>
<evidence type="ECO:0000313" key="3">
    <source>
        <dbReference type="Proteomes" id="UP000326396"/>
    </source>
</evidence>
<name>A0A5N6P216_9ASTR</name>
<reference evidence="2 3" key="1">
    <citation type="submission" date="2019-05" db="EMBL/GenBank/DDBJ databases">
        <title>Mikania micrantha, genome provides insights into the molecular mechanism of rapid growth.</title>
        <authorList>
            <person name="Liu B."/>
        </authorList>
    </citation>
    <scope>NUCLEOTIDE SEQUENCE [LARGE SCALE GENOMIC DNA]</scope>
    <source>
        <strain evidence="2">NLD-2019</strain>
        <tissue evidence="2">Leaf</tissue>
    </source>
</reference>
<evidence type="ECO:0000256" key="1">
    <source>
        <dbReference type="SAM" id="Coils"/>
    </source>
</evidence>
<feature type="coiled-coil region" evidence="1">
    <location>
        <begin position="120"/>
        <end position="147"/>
    </location>
</feature>
<dbReference type="Proteomes" id="UP000326396">
    <property type="component" value="Linkage Group LG16"/>
</dbReference>
<dbReference type="EMBL" id="SZYD01000008">
    <property type="protein sequence ID" value="KAD5508932.1"/>
    <property type="molecule type" value="Genomic_DNA"/>
</dbReference>
<keyword evidence="1" id="KW-0175">Coiled coil</keyword>
<dbReference type="PANTHER" id="PTHR35766:SF1">
    <property type="entry name" value="OS08G0543600 PROTEIN"/>
    <property type="match status" value="1"/>
</dbReference>
<dbReference type="PANTHER" id="PTHR35766">
    <property type="entry name" value="OS08G0543600 PROTEIN"/>
    <property type="match status" value="1"/>
</dbReference>
<comment type="caution">
    <text evidence="2">The sequence shown here is derived from an EMBL/GenBank/DDBJ whole genome shotgun (WGS) entry which is preliminary data.</text>
</comment>
<accession>A0A5N6P216</accession>